<comment type="caution">
    <text evidence="1">The sequence shown here is derived from an EMBL/GenBank/DDBJ whole genome shotgun (WGS) entry which is preliminary data.</text>
</comment>
<proteinExistence type="predicted"/>
<evidence type="ECO:0000313" key="1">
    <source>
        <dbReference type="EMBL" id="OGD68889.1"/>
    </source>
</evidence>
<dbReference type="EMBL" id="MFAB01000013">
    <property type="protein sequence ID" value="OGD68889.1"/>
    <property type="molecule type" value="Genomic_DNA"/>
</dbReference>
<accession>A0A1F5EN99</accession>
<reference evidence="1 2" key="1">
    <citation type="journal article" date="2016" name="Nat. Commun.">
        <title>Thousands of microbial genomes shed light on interconnected biogeochemical processes in an aquifer system.</title>
        <authorList>
            <person name="Anantharaman K."/>
            <person name="Brown C.T."/>
            <person name="Hug L.A."/>
            <person name="Sharon I."/>
            <person name="Castelle C.J."/>
            <person name="Probst A.J."/>
            <person name="Thomas B.C."/>
            <person name="Singh A."/>
            <person name="Wilkins M.J."/>
            <person name="Karaoz U."/>
            <person name="Brodie E.L."/>
            <person name="Williams K.H."/>
            <person name="Hubbard S.S."/>
            <person name="Banfield J.F."/>
        </authorList>
    </citation>
    <scope>NUCLEOTIDE SEQUENCE [LARGE SCALE GENOMIC DNA]</scope>
</reference>
<name>A0A1F5EN99_9BACT</name>
<dbReference type="AlphaFoldDB" id="A0A1F5EN99"/>
<protein>
    <submittedName>
        <fullName evidence="1">Uncharacterized protein</fullName>
    </submittedName>
</protein>
<sequence length="60" mass="6921">MKKAAEATFFNVDINPKINIYIVSTDPKIYGYNVDIKPKFYIYSVLTNPKISKYISILTD</sequence>
<dbReference type="Proteomes" id="UP000176865">
    <property type="component" value="Unassembled WGS sequence"/>
</dbReference>
<organism evidence="1 2">
    <name type="scientific">Candidatus Campbellbacteria bacterium RIFCSPLOWO2_01_FULL_34_15</name>
    <dbReference type="NCBI Taxonomy" id="1797579"/>
    <lineage>
        <taxon>Bacteria</taxon>
        <taxon>Candidatus Campbelliibacteriota</taxon>
    </lineage>
</organism>
<gene>
    <name evidence="1" type="ORF">A2996_00685</name>
</gene>
<evidence type="ECO:0000313" key="2">
    <source>
        <dbReference type="Proteomes" id="UP000176865"/>
    </source>
</evidence>